<gene>
    <name evidence="1" type="ORF">SCALOS_LOCUS6512</name>
</gene>
<evidence type="ECO:0000313" key="1">
    <source>
        <dbReference type="EMBL" id="CAG8589152.1"/>
    </source>
</evidence>
<evidence type="ECO:0000313" key="2">
    <source>
        <dbReference type="Proteomes" id="UP000789860"/>
    </source>
</evidence>
<accession>A0ACA9MG28</accession>
<dbReference type="Proteomes" id="UP000789860">
    <property type="component" value="Unassembled WGS sequence"/>
</dbReference>
<comment type="caution">
    <text evidence="1">The sequence shown here is derived from an EMBL/GenBank/DDBJ whole genome shotgun (WGS) entry which is preliminary data.</text>
</comment>
<dbReference type="EMBL" id="CAJVPM010012563">
    <property type="protein sequence ID" value="CAG8589152.1"/>
    <property type="molecule type" value="Genomic_DNA"/>
</dbReference>
<sequence length="136" mass="15750">MQLFCFEVDRKYDLNSDSAPVQFLVVKDYVGYGTLIVFGISNKENQHTIRLAVEAVKQNIPCQSRSKEEAIELSDVYELFIRSLSLSEITKEYLCNDMFANWLFEEWINCFIDSGWLPSVNNHSDIKPITTNNLIE</sequence>
<proteinExistence type="predicted"/>
<organism evidence="1 2">
    <name type="scientific">Scutellospora calospora</name>
    <dbReference type="NCBI Taxonomy" id="85575"/>
    <lineage>
        <taxon>Eukaryota</taxon>
        <taxon>Fungi</taxon>
        <taxon>Fungi incertae sedis</taxon>
        <taxon>Mucoromycota</taxon>
        <taxon>Glomeromycotina</taxon>
        <taxon>Glomeromycetes</taxon>
        <taxon>Diversisporales</taxon>
        <taxon>Gigasporaceae</taxon>
        <taxon>Scutellospora</taxon>
    </lineage>
</organism>
<name>A0ACA9MG28_9GLOM</name>
<reference evidence="1" key="1">
    <citation type="submission" date="2021-06" db="EMBL/GenBank/DDBJ databases">
        <authorList>
            <person name="Kallberg Y."/>
            <person name="Tangrot J."/>
            <person name="Rosling A."/>
        </authorList>
    </citation>
    <scope>NUCLEOTIDE SEQUENCE</scope>
    <source>
        <strain evidence="1">AU212A</strain>
    </source>
</reference>
<protein>
    <submittedName>
        <fullName evidence="1">4522_t:CDS:1</fullName>
    </submittedName>
</protein>
<keyword evidence="2" id="KW-1185">Reference proteome</keyword>